<dbReference type="EMBL" id="GGEC01084764">
    <property type="protein sequence ID" value="MBX65248.1"/>
    <property type="molecule type" value="Transcribed_RNA"/>
</dbReference>
<name>A0A2P2QE33_RHIMU</name>
<organism evidence="1">
    <name type="scientific">Rhizophora mucronata</name>
    <name type="common">Asiatic mangrove</name>
    <dbReference type="NCBI Taxonomy" id="61149"/>
    <lineage>
        <taxon>Eukaryota</taxon>
        <taxon>Viridiplantae</taxon>
        <taxon>Streptophyta</taxon>
        <taxon>Embryophyta</taxon>
        <taxon>Tracheophyta</taxon>
        <taxon>Spermatophyta</taxon>
        <taxon>Magnoliopsida</taxon>
        <taxon>eudicotyledons</taxon>
        <taxon>Gunneridae</taxon>
        <taxon>Pentapetalae</taxon>
        <taxon>rosids</taxon>
        <taxon>fabids</taxon>
        <taxon>Malpighiales</taxon>
        <taxon>Rhizophoraceae</taxon>
        <taxon>Rhizophora</taxon>
    </lineage>
</organism>
<reference evidence="1" key="1">
    <citation type="submission" date="2018-02" db="EMBL/GenBank/DDBJ databases">
        <title>Rhizophora mucronata_Transcriptome.</title>
        <authorList>
            <person name="Meera S.P."/>
            <person name="Sreeshan A."/>
            <person name="Augustine A."/>
        </authorList>
    </citation>
    <scope>NUCLEOTIDE SEQUENCE</scope>
    <source>
        <tissue evidence="1">Leaf</tissue>
    </source>
</reference>
<evidence type="ECO:0000313" key="1">
    <source>
        <dbReference type="EMBL" id="MBX65248.1"/>
    </source>
</evidence>
<sequence length="26" mass="3171">MIYNDQIPKRLNCPKLLCHPQIYCEH</sequence>
<dbReference type="AlphaFoldDB" id="A0A2P2QE33"/>
<proteinExistence type="predicted"/>
<protein>
    <submittedName>
        <fullName evidence="1">Uncharacterized protein</fullName>
    </submittedName>
</protein>
<accession>A0A2P2QE33</accession>